<dbReference type="InterPro" id="IPR016130">
    <property type="entry name" value="Tyr_Pase_AS"/>
</dbReference>
<organism evidence="4 5">
    <name type="scientific">Catenulispora yoronensis</name>
    <dbReference type="NCBI Taxonomy" id="450799"/>
    <lineage>
        <taxon>Bacteria</taxon>
        <taxon>Bacillati</taxon>
        <taxon>Actinomycetota</taxon>
        <taxon>Actinomycetes</taxon>
        <taxon>Catenulisporales</taxon>
        <taxon>Catenulisporaceae</taxon>
        <taxon>Catenulispora</taxon>
    </lineage>
</organism>
<dbReference type="SUPFAM" id="SSF52799">
    <property type="entry name" value="(Phosphotyrosine protein) phosphatases II"/>
    <property type="match status" value="1"/>
</dbReference>
<comment type="caution">
    <text evidence="4">The sequence shown here is derived from an EMBL/GenBank/DDBJ whole genome shotgun (WGS) entry which is preliminary data.</text>
</comment>
<evidence type="ECO:0000256" key="1">
    <source>
        <dbReference type="ARBA" id="ARBA00009580"/>
    </source>
</evidence>
<feature type="region of interest" description="Disordered" evidence="2">
    <location>
        <begin position="1"/>
        <end position="75"/>
    </location>
</feature>
<evidence type="ECO:0000313" key="4">
    <source>
        <dbReference type="EMBL" id="GAA2059943.1"/>
    </source>
</evidence>
<dbReference type="Proteomes" id="UP001500751">
    <property type="component" value="Unassembled WGS sequence"/>
</dbReference>
<dbReference type="Pfam" id="PF13350">
    <property type="entry name" value="Y_phosphatase3"/>
    <property type="match status" value="1"/>
</dbReference>
<dbReference type="PROSITE" id="PS00383">
    <property type="entry name" value="TYR_PHOSPHATASE_1"/>
    <property type="match status" value="1"/>
</dbReference>
<dbReference type="Gene3D" id="3.90.190.10">
    <property type="entry name" value="Protein tyrosine phosphatase superfamily"/>
    <property type="match status" value="1"/>
</dbReference>
<dbReference type="InterPro" id="IPR026893">
    <property type="entry name" value="Tyr/Ser_Pase_IphP-type"/>
</dbReference>
<dbReference type="InterPro" id="IPR000387">
    <property type="entry name" value="Tyr_Pase_dom"/>
</dbReference>
<comment type="similarity">
    <text evidence="1">Belongs to the protein-tyrosine phosphatase family.</text>
</comment>
<evidence type="ECO:0000256" key="2">
    <source>
        <dbReference type="SAM" id="MobiDB-lite"/>
    </source>
</evidence>
<gene>
    <name evidence="4" type="ORF">GCM10009839_83070</name>
</gene>
<dbReference type="InterPro" id="IPR029021">
    <property type="entry name" value="Prot-tyrosine_phosphatase-like"/>
</dbReference>
<sequence>MAVTTPTEGTPTSIPAPPADESLTEATAKAAAEATAQAAAKATAKAAAPPAPSAPSAPPTPPPPPTHRRIPLPGTFNVRDVGGYPATGGTVRARILLRGDALHRLDDEARALLADLTLRTVVDLREDFEARLSPDALDGTGIAVLRMPVFRVTGDSFGKAPEELQSVYDHMVDECGPALAAAVAQVATAEAQPILVHCSAGKDRTGVVVAMVLSLLGVADDIIAEDYHLTSAFLAEEFTHAVEQLKAATGLGQRLNGQALACPPELILGALQRMRNSHGSIEGYLLAHGLTDAHITGLRTTLIDPLP</sequence>
<feature type="domain" description="Tyrosine specific protein phosphatases" evidence="3">
    <location>
        <begin position="162"/>
        <end position="213"/>
    </location>
</feature>
<reference evidence="4 5" key="1">
    <citation type="journal article" date="2019" name="Int. J. Syst. Evol. Microbiol.">
        <title>The Global Catalogue of Microorganisms (GCM) 10K type strain sequencing project: providing services to taxonomists for standard genome sequencing and annotation.</title>
        <authorList>
            <consortium name="The Broad Institute Genomics Platform"/>
            <consortium name="The Broad Institute Genome Sequencing Center for Infectious Disease"/>
            <person name="Wu L."/>
            <person name="Ma J."/>
        </authorList>
    </citation>
    <scope>NUCLEOTIDE SEQUENCE [LARGE SCALE GENOMIC DNA]</scope>
    <source>
        <strain evidence="4 5">JCM 16014</strain>
    </source>
</reference>
<dbReference type="PROSITE" id="PS50056">
    <property type="entry name" value="TYR_PHOSPHATASE_2"/>
    <property type="match status" value="1"/>
</dbReference>
<proteinExistence type="inferred from homology"/>
<feature type="compositionally biased region" description="Low complexity" evidence="2">
    <location>
        <begin position="24"/>
        <end position="48"/>
    </location>
</feature>
<dbReference type="EMBL" id="BAAAQN010000077">
    <property type="protein sequence ID" value="GAA2059943.1"/>
    <property type="molecule type" value="Genomic_DNA"/>
</dbReference>
<protein>
    <recommendedName>
        <fullName evidence="3">Tyrosine specific protein phosphatases domain-containing protein</fullName>
    </recommendedName>
</protein>
<accession>A0ABN2VDN1</accession>
<feature type="compositionally biased region" description="Pro residues" evidence="2">
    <location>
        <begin position="49"/>
        <end position="65"/>
    </location>
</feature>
<feature type="compositionally biased region" description="Polar residues" evidence="2">
    <location>
        <begin position="1"/>
        <end position="13"/>
    </location>
</feature>
<dbReference type="PANTHER" id="PTHR31126:SF1">
    <property type="entry name" value="TYROSINE SPECIFIC PROTEIN PHOSPHATASES DOMAIN-CONTAINING PROTEIN"/>
    <property type="match status" value="1"/>
</dbReference>
<evidence type="ECO:0000259" key="3">
    <source>
        <dbReference type="PROSITE" id="PS50056"/>
    </source>
</evidence>
<keyword evidence="5" id="KW-1185">Reference proteome</keyword>
<dbReference type="PANTHER" id="PTHR31126">
    <property type="entry name" value="TYROSINE-PROTEIN PHOSPHATASE"/>
    <property type="match status" value="1"/>
</dbReference>
<name>A0ABN2VDN1_9ACTN</name>
<evidence type="ECO:0000313" key="5">
    <source>
        <dbReference type="Proteomes" id="UP001500751"/>
    </source>
</evidence>